<gene>
    <name evidence="9 13" type="primary">ffh</name>
    <name evidence="13" type="ORF">H9725_01780</name>
</gene>
<dbReference type="Gene3D" id="1.10.260.30">
    <property type="entry name" value="Signal recognition particle, SRP54 subunit, M-domain"/>
    <property type="match status" value="1"/>
</dbReference>
<feature type="binding site" evidence="9">
    <location>
        <begin position="248"/>
        <end position="251"/>
    </location>
    <ligand>
        <name>GTP</name>
        <dbReference type="ChEBI" id="CHEBI:37565"/>
    </ligand>
</feature>
<keyword evidence="5 9" id="KW-0342">GTP-binding</keyword>
<feature type="domain" description="Signal recognition particle SRP54 helical bundle" evidence="12">
    <location>
        <begin position="2"/>
        <end position="87"/>
    </location>
</feature>
<dbReference type="NCBIfam" id="TIGR00959">
    <property type="entry name" value="ffh"/>
    <property type="match status" value="1"/>
</dbReference>
<evidence type="ECO:0000256" key="6">
    <source>
        <dbReference type="ARBA" id="ARBA00023135"/>
    </source>
</evidence>
<dbReference type="Gene3D" id="1.20.120.140">
    <property type="entry name" value="Signal recognition particle SRP54, nucleotide-binding domain"/>
    <property type="match status" value="1"/>
</dbReference>
<comment type="subunit">
    <text evidence="9">Part of the signal recognition particle protein translocation system, which is composed of SRP and FtsY.</text>
</comment>
<dbReference type="Pfam" id="PF02978">
    <property type="entry name" value="SRP_SPB"/>
    <property type="match status" value="1"/>
</dbReference>
<evidence type="ECO:0000259" key="11">
    <source>
        <dbReference type="SMART" id="SM00962"/>
    </source>
</evidence>
<dbReference type="GO" id="GO:0003924">
    <property type="term" value="F:GTPase activity"/>
    <property type="evidence" value="ECO:0007669"/>
    <property type="project" value="UniProtKB-UniRule"/>
</dbReference>
<feature type="binding site" evidence="9">
    <location>
        <begin position="109"/>
        <end position="116"/>
    </location>
    <ligand>
        <name>GTP</name>
        <dbReference type="ChEBI" id="CHEBI:37565"/>
    </ligand>
</feature>
<dbReference type="InterPro" id="IPR000897">
    <property type="entry name" value="SRP54_GTPase_dom"/>
</dbReference>
<reference evidence="13" key="2">
    <citation type="submission" date="2021-04" db="EMBL/GenBank/DDBJ databases">
        <authorList>
            <person name="Gilroy R."/>
        </authorList>
    </citation>
    <scope>NUCLEOTIDE SEQUENCE</scope>
    <source>
        <strain evidence="13">ChiBcec16-3735</strain>
    </source>
</reference>
<dbReference type="PANTHER" id="PTHR11564:SF5">
    <property type="entry name" value="SIGNAL RECOGNITION PARTICLE SUBUNIT SRP54"/>
    <property type="match status" value="1"/>
</dbReference>
<keyword evidence="7 9" id="KW-0687">Ribonucleoprotein</keyword>
<keyword evidence="9" id="KW-0963">Cytoplasm</keyword>
<dbReference type="CDD" id="cd18539">
    <property type="entry name" value="SRP_G"/>
    <property type="match status" value="1"/>
</dbReference>
<dbReference type="GO" id="GO:0005525">
    <property type="term" value="F:GTP binding"/>
    <property type="evidence" value="ECO:0007669"/>
    <property type="project" value="UniProtKB-UniRule"/>
</dbReference>
<comment type="similarity">
    <text evidence="1 9">Belongs to the GTP-binding SRP family. SRP54 subfamily.</text>
</comment>
<feature type="domain" description="AAA+ ATPase" evidence="10">
    <location>
        <begin position="101"/>
        <end position="301"/>
    </location>
</feature>
<dbReference type="EC" id="3.6.5.4" evidence="9"/>
<dbReference type="InterPro" id="IPR004125">
    <property type="entry name" value="Signal_recog_particle_SRP54_M"/>
</dbReference>
<dbReference type="InterPro" id="IPR013822">
    <property type="entry name" value="Signal_recog_particl_SRP54_hlx"/>
</dbReference>
<evidence type="ECO:0000256" key="1">
    <source>
        <dbReference type="ARBA" id="ARBA00005450"/>
    </source>
</evidence>
<dbReference type="AlphaFoldDB" id="A0A9D2FDY0"/>
<evidence type="ECO:0000256" key="7">
    <source>
        <dbReference type="ARBA" id="ARBA00023274"/>
    </source>
</evidence>
<evidence type="ECO:0000256" key="5">
    <source>
        <dbReference type="ARBA" id="ARBA00023134"/>
    </source>
</evidence>
<feature type="domain" description="SRP54-type proteins GTP-binding" evidence="11">
    <location>
        <begin position="102"/>
        <end position="296"/>
    </location>
</feature>
<organism evidence="13 14">
    <name type="scientific">Candidatus Faecalibacterium gallistercoris</name>
    <dbReference type="NCBI Taxonomy" id="2838579"/>
    <lineage>
        <taxon>Bacteria</taxon>
        <taxon>Bacillati</taxon>
        <taxon>Bacillota</taxon>
        <taxon>Clostridia</taxon>
        <taxon>Eubacteriales</taxon>
        <taxon>Oscillospiraceae</taxon>
        <taxon>Faecalibacterium</taxon>
    </lineage>
</organism>
<keyword evidence="3 9" id="KW-0378">Hydrolase</keyword>
<evidence type="ECO:0000256" key="9">
    <source>
        <dbReference type="HAMAP-Rule" id="MF_00306"/>
    </source>
</evidence>
<evidence type="ECO:0000256" key="2">
    <source>
        <dbReference type="ARBA" id="ARBA00022741"/>
    </source>
</evidence>
<evidence type="ECO:0000256" key="8">
    <source>
        <dbReference type="ARBA" id="ARBA00048027"/>
    </source>
</evidence>
<dbReference type="Pfam" id="PF00448">
    <property type="entry name" value="SRP54"/>
    <property type="match status" value="1"/>
</dbReference>
<keyword evidence="6 9" id="KW-0733">Signal recognition particle</keyword>
<dbReference type="Proteomes" id="UP000824065">
    <property type="component" value="Unassembled WGS sequence"/>
</dbReference>
<dbReference type="SUPFAM" id="SSF47446">
    <property type="entry name" value="Signal peptide-binding domain"/>
    <property type="match status" value="1"/>
</dbReference>
<protein>
    <recommendedName>
        <fullName evidence="9">Signal recognition particle protein</fullName>
        <ecNumber evidence="9">3.6.5.4</ecNumber>
    </recommendedName>
    <alternativeName>
        <fullName evidence="9">Fifty-four homolog</fullName>
    </alternativeName>
</protein>
<dbReference type="Gene3D" id="3.40.50.300">
    <property type="entry name" value="P-loop containing nucleotide triphosphate hydrolases"/>
    <property type="match status" value="1"/>
</dbReference>
<dbReference type="InterPro" id="IPR027417">
    <property type="entry name" value="P-loop_NTPase"/>
</dbReference>
<comment type="subcellular location">
    <subcellularLocation>
        <location evidence="9">Cytoplasm</location>
    </subcellularLocation>
    <text evidence="9">The SRP-RNC complex is targeted to the cytoplasmic membrane.</text>
</comment>
<dbReference type="SMART" id="SM00382">
    <property type="entry name" value="AAA"/>
    <property type="match status" value="1"/>
</dbReference>
<evidence type="ECO:0000313" key="14">
    <source>
        <dbReference type="Proteomes" id="UP000824065"/>
    </source>
</evidence>
<dbReference type="InterPro" id="IPR036891">
    <property type="entry name" value="Signal_recog_part_SRP54_M_sf"/>
</dbReference>
<reference evidence="13" key="1">
    <citation type="journal article" date="2021" name="PeerJ">
        <title>Extensive microbial diversity within the chicken gut microbiome revealed by metagenomics and culture.</title>
        <authorList>
            <person name="Gilroy R."/>
            <person name="Ravi A."/>
            <person name="Getino M."/>
            <person name="Pursley I."/>
            <person name="Horton D.L."/>
            <person name="Alikhan N.F."/>
            <person name="Baker D."/>
            <person name="Gharbi K."/>
            <person name="Hall N."/>
            <person name="Watson M."/>
            <person name="Adriaenssens E.M."/>
            <person name="Foster-Nyarko E."/>
            <person name="Jarju S."/>
            <person name="Secka A."/>
            <person name="Antonio M."/>
            <person name="Oren A."/>
            <person name="Chaudhuri R.R."/>
            <person name="La Ragione R."/>
            <person name="Hildebrand F."/>
            <person name="Pallen M.J."/>
        </authorList>
    </citation>
    <scope>NUCLEOTIDE SEQUENCE</scope>
    <source>
        <strain evidence="13">ChiBcec16-3735</strain>
    </source>
</reference>
<keyword evidence="2 9" id="KW-0547">Nucleotide-binding</keyword>
<sequence>MAFESLTDRLAGVFKKLKGHGKLTEADIKAAMREVRMALLEADVNYKVAKDFCNKVSQRAMGQEVMESLTPAQQVVKIVNEELTALMGGEEAPRLYIKNKGQTVLMLCGLQGNGKTTHAAKLAKYYLKQGRRPLLVACDIYRPAAIEQLKVVGGQAGAQVFTLDGAKPPEIARRALAHARDYGNDIVILDTAGRLQIDEVLMDELVQIKQAVPVDETLLVVDAMAGQDAVNVAQTFNEKVGVDGIILTKTDGDTRGGAALSVLAVTGKPIKFQGTGEKLDDLEPFYPSRMASRILGMGDILSLIERAQEAADEKAAEETARRMMENKFDMNDLLAQFAQIRKMGGASAMLSMLPGGANIDPSQVDEKGFAQIEAIIYSMTKEEREKPSIINPKRKRRIAAGSGTRVEDVNRLLRQYEMMQKMMKQMRKSPKGFARKLGGMLGGLR</sequence>
<comment type="caution">
    <text evidence="13">The sequence shown here is derived from an EMBL/GenBank/DDBJ whole genome shotgun (WGS) entry which is preliminary data.</text>
</comment>
<dbReference type="PANTHER" id="PTHR11564">
    <property type="entry name" value="SIGNAL RECOGNITION PARTICLE 54K PROTEIN SRP54"/>
    <property type="match status" value="1"/>
</dbReference>
<evidence type="ECO:0000259" key="12">
    <source>
        <dbReference type="SMART" id="SM00963"/>
    </source>
</evidence>
<dbReference type="GO" id="GO:0008312">
    <property type="term" value="F:7S RNA binding"/>
    <property type="evidence" value="ECO:0007669"/>
    <property type="project" value="InterPro"/>
</dbReference>
<comment type="catalytic activity">
    <reaction evidence="8 9">
        <text>GTP + H2O = GDP + phosphate + H(+)</text>
        <dbReference type="Rhea" id="RHEA:19669"/>
        <dbReference type="ChEBI" id="CHEBI:15377"/>
        <dbReference type="ChEBI" id="CHEBI:15378"/>
        <dbReference type="ChEBI" id="CHEBI:37565"/>
        <dbReference type="ChEBI" id="CHEBI:43474"/>
        <dbReference type="ChEBI" id="CHEBI:58189"/>
        <dbReference type="EC" id="3.6.5.4"/>
    </reaction>
</comment>
<proteinExistence type="inferred from homology"/>
<evidence type="ECO:0000313" key="13">
    <source>
        <dbReference type="EMBL" id="HIZ57310.1"/>
    </source>
</evidence>
<evidence type="ECO:0000256" key="4">
    <source>
        <dbReference type="ARBA" id="ARBA00022884"/>
    </source>
</evidence>
<dbReference type="SMART" id="SM00962">
    <property type="entry name" value="SRP54"/>
    <property type="match status" value="1"/>
</dbReference>
<dbReference type="InterPro" id="IPR042101">
    <property type="entry name" value="SRP54_N_sf"/>
</dbReference>
<dbReference type="SUPFAM" id="SSF52540">
    <property type="entry name" value="P-loop containing nucleoside triphosphate hydrolases"/>
    <property type="match status" value="1"/>
</dbReference>
<dbReference type="InterPro" id="IPR022941">
    <property type="entry name" value="SRP54"/>
</dbReference>
<evidence type="ECO:0000259" key="10">
    <source>
        <dbReference type="SMART" id="SM00382"/>
    </source>
</evidence>
<keyword evidence="4 9" id="KW-0694">RNA-binding</keyword>
<name>A0A9D2FDY0_9FIRM</name>
<dbReference type="HAMAP" id="MF_00306">
    <property type="entry name" value="SRP54"/>
    <property type="match status" value="1"/>
</dbReference>
<dbReference type="InterPro" id="IPR004780">
    <property type="entry name" value="SRP"/>
</dbReference>
<feature type="binding site" evidence="9">
    <location>
        <begin position="190"/>
        <end position="194"/>
    </location>
    <ligand>
        <name>GTP</name>
        <dbReference type="ChEBI" id="CHEBI:37565"/>
    </ligand>
</feature>
<comment type="domain">
    <text evidence="9">Composed of three domains: the N-terminal N domain, which is responsible for interactions with the ribosome, the central G domain, which binds GTP, and the C-terminal M domain, which binds the RNA and the signal sequence of the RNC.</text>
</comment>
<comment type="function">
    <text evidence="9">Involved in targeting and insertion of nascent membrane proteins into the cytoplasmic membrane. Binds to the hydrophobic signal sequence of the ribosome-nascent chain (RNC) as it emerges from the ribosomes. The SRP-RNC complex is then targeted to the cytoplasmic membrane where it interacts with the SRP receptor FtsY.</text>
</comment>
<dbReference type="EMBL" id="DXBJ01000011">
    <property type="protein sequence ID" value="HIZ57310.1"/>
    <property type="molecule type" value="Genomic_DNA"/>
</dbReference>
<dbReference type="SMART" id="SM00963">
    <property type="entry name" value="SRP54_N"/>
    <property type="match status" value="1"/>
</dbReference>
<dbReference type="GO" id="GO:0048500">
    <property type="term" value="C:signal recognition particle"/>
    <property type="evidence" value="ECO:0007669"/>
    <property type="project" value="UniProtKB-UniRule"/>
</dbReference>
<dbReference type="InterPro" id="IPR003593">
    <property type="entry name" value="AAA+_ATPase"/>
</dbReference>
<evidence type="ECO:0000256" key="3">
    <source>
        <dbReference type="ARBA" id="ARBA00022801"/>
    </source>
</evidence>
<dbReference type="GO" id="GO:0006614">
    <property type="term" value="P:SRP-dependent cotranslational protein targeting to membrane"/>
    <property type="evidence" value="ECO:0007669"/>
    <property type="project" value="InterPro"/>
</dbReference>
<accession>A0A9D2FDY0</accession>
<dbReference type="Pfam" id="PF02881">
    <property type="entry name" value="SRP54_N"/>
    <property type="match status" value="1"/>
</dbReference>